<dbReference type="AlphaFoldDB" id="A0AAV8AFV0"/>
<sequence>MNNKNKRLRNTSSQENGMETEQQDSSSSEHITWPEWFCDLDNHEFFCEIEDEYLMDDFNVYGLKKYFKNYPFLLDTIRDIDNEEIENLSTQLKMGIEKEAKVLYGLIHARYILTYRGMKNMIKKYKQHVFGTCQRYLCKNSALLPLGIYDIPKKNSVKLYCPSCCYVYHPPKKYSRIDGSSFGSSFPHFLLCCYPQLKPQRLKQISITPKIFGFSIHKSVKHYYNENQVVVKQNKSNKPNNNNLNKHQK</sequence>
<dbReference type="FunFam" id="1.10.1820.10:FF:000005">
    <property type="entry name" value="Casein kinase II subunit beta"/>
    <property type="match status" value="1"/>
</dbReference>
<evidence type="ECO:0000256" key="3">
    <source>
        <dbReference type="SAM" id="MobiDB-lite"/>
    </source>
</evidence>
<evidence type="ECO:0000313" key="4">
    <source>
        <dbReference type="EMBL" id="KAJ3453012.1"/>
    </source>
</evidence>
<dbReference type="Pfam" id="PF01214">
    <property type="entry name" value="CK_II_beta"/>
    <property type="match status" value="1"/>
</dbReference>
<dbReference type="GO" id="GO:0016301">
    <property type="term" value="F:kinase activity"/>
    <property type="evidence" value="ECO:0007669"/>
    <property type="project" value="UniProtKB-KW"/>
</dbReference>
<feature type="compositionally biased region" description="Polar residues" evidence="3">
    <location>
        <begin position="10"/>
        <end position="28"/>
    </location>
</feature>
<dbReference type="PANTHER" id="PTHR11740:SF0">
    <property type="entry name" value="CASEIN KINASE II SUBUNIT BETA"/>
    <property type="match status" value="1"/>
</dbReference>
<dbReference type="GO" id="GO:0019887">
    <property type="term" value="F:protein kinase regulator activity"/>
    <property type="evidence" value="ECO:0007669"/>
    <property type="project" value="InterPro"/>
</dbReference>
<dbReference type="Proteomes" id="UP001146793">
    <property type="component" value="Unassembled WGS sequence"/>
</dbReference>
<dbReference type="InterPro" id="IPR016149">
    <property type="entry name" value="Casein_kin_II_reg-sub_N"/>
</dbReference>
<dbReference type="SUPFAM" id="SSF57798">
    <property type="entry name" value="Casein kinase II beta subunit"/>
    <property type="match status" value="1"/>
</dbReference>
<reference evidence="4" key="1">
    <citation type="submission" date="2022-08" db="EMBL/GenBank/DDBJ databases">
        <title>Novel sulphate-reducing endosymbionts in the free-living metamonad Anaeramoeba.</title>
        <authorList>
            <person name="Jerlstrom-Hultqvist J."/>
            <person name="Cepicka I."/>
            <person name="Gallot-Lavallee L."/>
            <person name="Salas-Leiva D."/>
            <person name="Curtis B.A."/>
            <person name="Zahonova K."/>
            <person name="Pipaliya S."/>
            <person name="Dacks J."/>
            <person name="Roger A.J."/>
        </authorList>
    </citation>
    <scope>NUCLEOTIDE SEQUENCE</scope>
    <source>
        <strain evidence="4">Busselton2</strain>
    </source>
</reference>
<feature type="region of interest" description="Disordered" evidence="3">
    <location>
        <begin position="1"/>
        <end position="28"/>
    </location>
</feature>
<comment type="similarity">
    <text evidence="1 2">Belongs to the casein kinase 2 subunit beta family.</text>
</comment>
<dbReference type="GO" id="GO:0005737">
    <property type="term" value="C:cytoplasm"/>
    <property type="evidence" value="ECO:0007669"/>
    <property type="project" value="TreeGrafter"/>
</dbReference>
<dbReference type="InterPro" id="IPR000704">
    <property type="entry name" value="Casein_kinase_II_reg-sub"/>
</dbReference>
<keyword evidence="4" id="KW-0808">Transferase</keyword>
<dbReference type="GO" id="GO:0005956">
    <property type="term" value="C:protein kinase CK2 complex"/>
    <property type="evidence" value="ECO:0007669"/>
    <property type="project" value="UniProtKB-UniRule"/>
</dbReference>
<protein>
    <recommendedName>
        <fullName evidence="2">Casein kinase II subunit beta</fullName>
        <shortName evidence="2">CK II beta</shortName>
    </recommendedName>
</protein>
<keyword evidence="4" id="KW-0418">Kinase</keyword>
<name>A0AAV8AFV0_9EUKA</name>
<gene>
    <name evidence="4" type="ORF">M0812_04794</name>
</gene>
<evidence type="ECO:0000256" key="2">
    <source>
        <dbReference type="RuleBase" id="RU361268"/>
    </source>
</evidence>
<comment type="subunit">
    <text evidence="2">Tetramer of two alpha and two beta subunits.</text>
</comment>
<proteinExistence type="inferred from homology"/>
<evidence type="ECO:0000313" key="5">
    <source>
        <dbReference type="Proteomes" id="UP001146793"/>
    </source>
</evidence>
<dbReference type="SMART" id="SM01085">
    <property type="entry name" value="CK_II_beta"/>
    <property type="match status" value="1"/>
</dbReference>
<evidence type="ECO:0000256" key="1">
    <source>
        <dbReference type="ARBA" id="ARBA00006941"/>
    </source>
</evidence>
<dbReference type="EMBL" id="JANTQA010000008">
    <property type="protein sequence ID" value="KAJ3453012.1"/>
    <property type="molecule type" value="Genomic_DNA"/>
</dbReference>
<accession>A0AAV8AFV0</accession>
<dbReference type="InterPro" id="IPR035991">
    <property type="entry name" value="Casein_kinase_II_beta-like"/>
</dbReference>
<comment type="caution">
    <text evidence="4">The sequence shown here is derived from an EMBL/GenBank/DDBJ whole genome shotgun (WGS) entry which is preliminary data.</text>
</comment>
<dbReference type="Gene3D" id="2.20.25.20">
    <property type="match status" value="1"/>
</dbReference>
<dbReference type="Gene3D" id="1.10.1820.10">
    <property type="entry name" value="protein kinase ck2 holoenzyme, chain C, domain 1"/>
    <property type="match status" value="1"/>
</dbReference>
<organism evidence="4 5">
    <name type="scientific">Anaeramoeba flamelloides</name>
    <dbReference type="NCBI Taxonomy" id="1746091"/>
    <lineage>
        <taxon>Eukaryota</taxon>
        <taxon>Metamonada</taxon>
        <taxon>Anaeramoebidae</taxon>
        <taxon>Anaeramoeba</taxon>
    </lineage>
</organism>
<dbReference type="FunFam" id="2.20.25.20:FF:000001">
    <property type="entry name" value="Casein kinase II subunit beta"/>
    <property type="match status" value="1"/>
</dbReference>
<dbReference type="PRINTS" id="PR00472">
    <property type="entry name" value="CASNKINASEII"/>
</dbReference>
<dbReference type="PANTHER" id="PTHR11740">
    <property type="entry name" value="CASEIN KINASE II SUBUNIT BETA"/>
    <property type="match status" value="1"/>
</dbReference>